<evidence type="ECO:0000256" key="3">
    <source>
        <dbReference type="ARBA" id="ARBA00012929"/>
    </source>
</evidence>
<dbReference type="InterPro" id="IPR029903">
    <property type="entry name" value="RmlD-like-bd"/>
</dbReference>
<dbReference type="GO" id="GO:0019305">
    <property type="term" value="P:dTDP-rhamnose biosynthetic process"/>
    <property type="evidence" value="ECO:0007669"/>
    <property type="project" value="UniProtKB-UniPathway"/>
</dbReference>
<proteinExistence type="inferred from homology"/>
<organism evidence="8 9">
    <name type="scientific">Bacteroides stercorirosoris</name>
    <dbReference type="NCBI Taxonomy" id="871324"/>
    <lineage>
        <taxon>Bacteria</taxon>
        <taxon>Pseudomonadati</taxon>
        <taxon>Bacteroidota</taxon>
        <taxon>Bacteroidia</taxon>
        <taxon>Bacteroidales</taxon>
        <taxon>Bacteroidaceae</taxon>
        <taxon>Bacteroides</taxon>
    </lineage>
</organism>
<sequence>MGKRILVVGANGFTGRRVLNDLSRNDEYTVTGCSLHDDIAPGSGNYHFISADICQMGEQAALFREVRPNVVINASALSVPDYCETHREEAEIINITAVGQLAFRCEVSGARLIHLSTDFVFSGDSGRLYTEEDAPAPVNYYGVTKLKGEKRVAELCTNYAIARVAVVYGTALPGQHGNILQLVADRLRNNEEIRVVSDQWRTPTYVGDVSQGIEKLIGLPTSGIYHICGSDCLTIADIAYRVADTLNLDYSLILPVTTKQMEEKTPRPRFSGMSIEKARNELGYQPHTLEEGIKLMFNI</sequence>
<keyword evidence="9" id="KW-1185">Reference proteome</keyword>
<dbReference type="PANTHER" id="PTHR10491">
    <property type="entry name" value="DTDP-4-DEHYDRORHAMNOSE REDUCTASE"/>
    <property type="match status" value="1"/>
</dbReference>
<feature type="domain" description="RmlD-like substrate binding" evidence="7">
    <location>
        <begin position="4"/>
        <end position="297"/>
    </location>
</feature>
<protein>
    <recommendedName>
        <fullName evidence="4 6">dTDP-4-dehydrorhamnose reductase</fullName>
        <ecNumber evidence="3 6">1.1.1.133</ecNumber>
    </recommendedName>
</protein>
<dbReference type="Pfam" id="PF04321">
    <property type="entry name" value="RmlD_sub_bind"/>
    <property type="match status" value="1"/>
</dbReference>
<comment type="catalytic activity">
    <reaction evidence="5">
        <text>dTDP-beta-L-rhamnose + NADP(+) = dTDP-4-dehydro-beta-L-rhamnose + NADPH + H(+)</text>
        <dbReference type="Rhea" id="RHEA:21796"/>
        <dbReference type="ChEBI" id="CHEBI:15378"/>
        <dbReference type="ChEBI" id="CHEBI:57510"/>
        <dbReference type="ChEBI" id="CHEBI:57783"/>
        <dbReference type="ChEBI" id="CHEBI:58349"/>
        <dbReference type="ChEBI" id="CHEBI:62830"/>
        <dbReference type="EC" id="1.1.1.133"/>
    </reaction>
</comment>
<evidence type="ECO:0000256" key="6">
    <source>
        <dbReference type="RuleBase" id="RU364082"/>
    </source>
</evidence>
<evidence type="ECO:0000313" key="9">
    <source>
        <dbReference type="Proteomes" id="UP000184192"/>
    </source>
</evidence>
<dbReference type="RefSeq" id="WP_073313720.1">
    <property type="nucleotide sequence ID" value="NZ_FQZN01000012.1"/>
</dbReference>
<dbReference type="Proteomes" id="UP000184192">
    <property type="component" value="Unassembled WGS sequence"/>
</dbReference>
<comment type="function">
    <text evidence="6">Catalyzes the reduction of dTDP-6-deoxy-L-lyxo-4-hexulose to yield dTDP-L-rhamnose.</text>
</comment>
<gene>
    <name evidence="8" type="ORF">SAMN05444350_112136</name>
</gene>
<dbReference type="UniPathway" id="UPA00124"/>
<dbReference type="InterPro" id="IPR005913">
    <property type="entry name" value="dTDP_dehydrorham_reduct"/>
</dbReference>
<dbReference type="CDD" id="cd05254">
    <property type="entry name" value="dTDP_HR_like_SDR_e"/>
    <property type="match status" value="1"/>
</dbReference>
<dbReference type="EC" id="1.1.1.133" evidence="3 6"/>
<accession>A0A1M6FP03</accession>
<keyword evidence="6" id="KW-0560">Oxidoreductase</keyword>
<evidence type="ECO:0000259" key="7">
    <source>
        <dbReference type="Pfam" id="PF04321"/>
    </source>
</evidence>
<dbReference type="GeneID" id="92712353"/>
<dbReference type="EMBL" id="FQZN01000012">
    <property type="protein sequence ID" value="SHI99441.1"/>
    <property type="molecule type" value="Genomic_DNA"/>
</dbReference>
<keyword evidence="6" id="KW-0521">NADP</keyword>
<comment type="pathway">
    <text evidence="1 6">Carbohydrate biosynthesis; dTDP-L-rhamnose biosynthesis.</text>
</comment>
<evidence type="ECO:0000256" key="1">
    <source>
        <dbReference type="ARBA" id="ARBA00004781"/>
    </source>
</evidence>
<dbReference type="PANTHER" id="PTHR10491:SF4">
    <property type="entry name" value="METHIONINE ADENOSYLTRANSFERASE 2 SUBUNIT BETA"/>
    <property type="match status" value="1"/>
</dbReference>
<name>A0A1M6FP03_9BACE</name>
<comment type="similarity">
    <text evidence="2 6">Belongs to the dTDP-4-dehydrorhamnose reductase family.</text>
</comment>
<evidence type="ECO:0000313" key="8">
    <source>
        <dbReference type="EMBL" id="SHI99441.1"/>
    </source>
</evidence>
<reference evidence="9" key="1">
    <citation type="submission" date="2016-11" db="EMBL/GenBank/DDBJ databases">
        <authorList>
            <person name="Varghese N."/>
            <person name="Submissions S."/>
        </authorList>
    </citation>
    <scope>NUCLEOTIDE SEQUENCE [LARGE SCALE GENOMIC DNA]</scope>
    <source>
        <strain evidence="9">DSM 26884</strain>
    </source>
</reference>
<dbReference type="eggNOG" id="COG1091">
    <property type="taxonomic scope" value="Bacteria"/>
</dbReference>
<evidence type="ECO:0000256" key="5">
    <source>
        <dbReference type="ARBA" id="ARBA00048200"/>
    </source>
</evidence>
<dbReference type="Gene3D" id="3.40.50.720">
    <property type="entry name" value="NAD(P)-binding Rossmann-like Domain"/>
    <property type="match status" value="1"/>
</dbReference>
<evidence type="ECO:0000256" key="4">
    <source>
        <dbReference type="ARBA" id="ARBA00017099"/>
    </source>
</evidence>
<dbReference type="GO" id="GO:0008831">
    <property type="term" value="F:dTDP-4-dehydrorhamnose reductase activity"/>
    <property type="evidence" value="ECO:0007669"/>
    <property type="project" value="UniProtKB-EC"/>
</dbReference>
<dbReference type="InterPro" id="IPR036291">
    <property type="entry name" value="NAD(P)-bd_dom_sf"/>
</dbReference>
<dbReference type="AlphaFoldDB" id="A0A1M6FP03"/>
<dbReference type="SUPFAM" id="SSF51735">
    <property type="entry name" value="NAD(P)-binding Rossmann-fold domains"/>
    <property type="match status" value="1"/>
</dbReference>
<dbReference type="GO" id="GO:0005829">
    <property type="term" value="C:cytosol"/>
    <property type="evidence" value="ECO:0007669"/>
    <property type="project" value="TreeGrafter"/>
</dbReference>
<evidence type="ECO:0000256" key="2">
    <source>
        <dbReference type="ARBA" id="ARBA00010944"/>
    </source>
</evidence>